<reference evidence="2" key="1">
    <citation type="submission" date="2012-01" db="EMBL/GenBank/DDBJ databases">
        <title>The Genome Sequence of Oreochromis niloticus (Nile Tilapia).</title>
        <authorList>
            <consortium name="Broad Institute Genome Assembly Team"/>
            <consortium name="Broad Institute Sequencing Platform"/>
            <person name="Di Palma F."/>
            <person name="Johnson J."/>
            <person name="Lander E.S."/>
            <person name="Lindblad-Toh K."/>
        </authorList>
    </citation>
    <scope>NUCLEOTIDE SEQUENCE [LARGE SCALE GENOMIC DNA]</scope>
</reference>
<dbReference type="PANTHER" id="PTHR31635:SF196">
    <property type="entry name" value="REVERSE TRANSCRIPTASE DOMAIN-CONTAINING PROTEIN-RELATED"/>
    <property type="match status" value="1"/>
</dbReference>
<sequence length="120" mass="13428">MGGREINSFLSPLNFPTLSKTQLDSLDAPISREEILRLIKNLPIDKAPGLDGFTEEFYRNFAEELSPLLLQMFEEALDKGSLPPTLSEALISLALKKNKDPLDCKSYRPISLINCDCKTI</sequence>
<dbReference type="AlphaFoldDB" id="A0A669EWZ3"/>
<evidence type="ECO:0008006" key="3">
    <source>
        <dbReference type="Google" id="ProtNLM"/>
    </source>
</evidence>
<organism evidence="1 2">
    <name type="scientific">Oreochromis niloticus</name>
    <name type="common">Nile tilapia</name>
    <name type="synonym">Tilapia nilotica</name>
    <dbReference type="NCBI Taxonomy" id="8128"/>
    <lineage>
        <taxon>Eukaryota</taxon>
        <taxon>Metazoa</taxon>
        <taxon>Chordata</taxon>
        <taxon>Craniata</taxon>
        <taxon>Vertebrata</taxon>
        <taxon>Euteleostomi</taxon>
        <taxon>Actinopterygii</taxon>
        <taxon>Neopterygii</taxon>
        <taxon>Teleostei</taxon>
        <taxon>Neoteleostei</taxon>
        <taxon>Acanthomorphata</taxon>
        <taxon>Ovalentaria</taxon>
        <taxon>Cichlomorphae</taxon>
        <taxon>Cichliformes</taxon>
        <taxon>Cichlidae</taxon>
        <taxon>African cichlids</taxon>
        <taxon>Pseudocrenilabrinae</taxon>
        <taxon>Oreochromini</taxon>
        <taxon>Oreochromis</taxon>
    </lineage>
</organism>
<reference evidence="1" key="2">
    <citation type="submission" date="2025-08" db="UniProtKB">
        <authorList>
            <consortium name="Ensembl"/>
        </authorList>
    </citation>
    <scope>IDENTIFICATION</scope>
</reference>
<dbReference type="GeneTree" id="ENSGT00940000163630"/>
<reference evidence="1" key="3">
    <citation type="submission" date="2025-09" db="UniProtKB">
        <authorList>
            <consortium name="Ensembl"/>
        </authorList>
    </citation>
    <scope>IDENTIFICATION</scope>
</reference>
<evidence type="ECO:0000313" key="2">
    <source>
        <dbReference type="Proteomes" id="UP000005207"/>
    </source>
</evidence>
<protein>
    <recommendedName>
        <fullName evidence="3">Reverse transcriptase domain-containing protein</fullName>
    </recommendedName>
</protein>
<dbReference type="PANTHER" id="PTHR31635">
    <property type="entry name" value="REVERSE TRANSCRIPTASE DOMAIN-CONTAINING PROTEIN-RELATED"/>
    <property type="match status" value="1"/>
</dbReference>
<keyword evidence="2" id="KW-1185">Reference proteome</keyword>
<dbReference type="OMA" id="CISCENA"/>
<proteinExistence type="predicted"/>
<evidence type="ECO:0000313" key="1">
    <source>
        <dbReference type="Ensembl" id="ENSONIP00000076113.1"/>
    </source>
</evidence>
<dbReference type="InParanoid" id="A0A669EWZ3"/>
<dbReference type="Ensembl" id="ENSONIT00000083697.1">
    <property type="protein sequence ID" value="ENSONIP00000076113.1"/>
    <property type="gene ID" value="ENSONIG00000036408.1"/>
</dbReference>
<name>A0A669EWZ3_ORENI</name>
<accession>A0A669EWZ3</accession>
<dbReference type="Proteomes" id="UP000005207">
    <property type="component" value="Linkage group LG10"/>
</dbReference>